<evidence type="ECO:0000259" key="1">
    <source>
        <dbReference type="PROSITE" id="PS00028"/>
    </source>
</evidence>
<dbReference type="PROSITE" id="PS00028">
    <property type="entry name" value="ZINC_FINGER_C2H2_1"/>
    <property type="match status" value="1"/>
</dbReference>
<proteinExistence type="predicted"/>
<gene>
    <name evidence="2" type="ORF">QGN17_20610</name>
</gene>
<evidence type="ECO:0000313" key="3">
    <source>
        <dbReference type="Proteomes" id="UP001160625"/>
    </source>
</evidence>
<comment type="caution">
    <text evidence="2">The sequence shown here is derived from an EMBL/GenBank/DDBJ whole genome shotgun (WGS) entry which is preliminary data.</text>
</comment>
<evidence type="ECO:0000313" key="2">
    <source>
        <dbReference type="EMBL" id="MDH7641149.1"/>
    </source>
</evidence>
<dbReference type="Proteomes" id="UP001160625">
    <property type="component" value="Unassembled WGS sequence"/>
</dbReference>
<accession>A0ABT6N7S9</accession>
<name>A0ABT6N7S9_9SPHN</name>
<dbReference type="EMBL" id="JARYGZ010000007">
    <property type="protein sequence ID" value="MDH7641149.1"/>
    <property type="molecule type" value="Genomic_DNA"/>
</dbReference>
<sequence>MRACPICGDIFRRQSRFDAHLAEHDRFVHRRELAGLAPIESTVPPMTREHVNTLTRDGRDGVPAGWRLVPAEATMEMIIEGWDIPWSVQDFWNRMLRVAPAFTADQP</sequence>
<organism evidence="2 3">
    <name type="scientific">Sphingomonas oryzagri</name>
    <dbReference type="NCBI Taxonomy" id="3042314"/>
    <lineage>
        <taxon>Bacteria</taxon>
        <taxon>Pseudomonadati</taxon>
        <taxon>Pseudomonadota</taxon>
        <taxon>Alphaproteobacteria</taxon>
        <taxon>Sphingomonadales</taxon>
        <taxon>Sphingomonadaceae</taxon>
        <taxon>Sphingomonas</taxon>
    </lineage>
</organism>
<protein>
    <recommendedName>
        <fullName evidence="1">C2H2-type domain-containing protein</fullName>
    </recommendedName>
</protein>
<feature type="domain" description="C2H2-type" evidence="1">
    <location>
        <begin position="4"/>
        <end position="24"/>
    </location>
</feature>
<dbReference type="RefSeq" id="WP_281046488.1">
    <property type="nucleotide sequence ID" value="NZ_JARYGZ010000007.1"/>
</dbReference>
<keyword evidence="3" id="KW-1185">Reference proteome</keyword>
<dbReference type="InterPro" id="IPR013087">
    <property type="entry name" value="Znf_C2H2_type"/>
</dbReference>
<reference evidence="2" key="1">
    <citation type="submission" date="2023-04" db="EMBL/GenBank/DDBJ databases">
        <title>Sphingomonas sp. MAHUQ-71 isolated from rice field.</title>
        <authorList>
            <person name="Huq M.A."/>
        </authorList>
    </citation>
    <scope>NUCLEOTIDE SEQUENCE</scope>
    <source>
        <strain evidence="2">MAHUQ-71</strain>
    </source>
</reference>